<accession>A0A0A9HNS1</accession>
<sequence>MDFTQKSTNRNTI</sequence>
<reference evidence="1" key="2">
    <citation type="journal article" date="2015" name="Data Brief">
        <title>Shoot transcriptome of the giant reed, Arundo donax.</title>
        <authorList>
            <person name="Barrero R.A."/>
            <person name="Guerrero F.D."/>
            <person name="Moolhuijzen P."/>
            <person name="Goolsby J.A."/>
            <person name="Tidwell J."/>
            <person name="Bellgard S.E."/>
            <person name="Bellgard M.I."/>
        </authorList>
    </citation>
    <scope>NUCLEOTIDE SEQUENCE</scope>
    <source>
        <tissue evidence="1">Shoot tissue taken approximately 20 cm above the soil surface</tissue>
    </source>
</reference>
<organism evidence="1">
    <name type="scientific">Arundo donax</name>
    <name type="common">Giant reed</name>
    <name type="synonym">Donax arundinaceus</name>
    <dbReference type="NCBI Taxonomy" id="35708"/>
    <lineage>
        <taxon>Eukaryota</taxon>
        <taxon>Viridiplantae</taxon>
        <taxon>Streptophyta</taxon>
        <taxon>Embryophyta</taxon>
        <taxon>Tracheophyta</taxon>
        <taxon>Spermatophyta</taxon>
        <taxon>Magnoliopsida</taxon>
        <taxon>Liliopsida</taxon>
        <taxon>Poales</taxon>
        <taxon>Poaceae</taxon>
        <taxon>PACMAD clade</taxon>
        <taxon>Arundinoideae</taxon>
        <taxon>Arundineae</taxon>
        <taxon>Arundo</taxon>
    </lineage>
</organism>
<dbReference type="EMBL" id="GBRH01159106">
    <property type="protein sequence ID" value="JAE38790.1"/>
    <property type="molecule type" value="Transcribed_RNA"/>
</dbReference>
<evidence type="ECO:0000313" key="1">
    <source>
        <dbReference type="EMBL" id="JAE38790.1"/>
    </source>
</evidence>
<name>A0A0A9HNS1_ARUDO</name>
<proteinExistence type="predicted"/>
<reference evidence="1" key="1">
    <citation type="submission" date="2014-09" db="EMBL/GenBank/DDBJ databases">
        <authorList>
            <person name="Magalhaes I.L.F."/>
            <person name="Oliveira U."/>
            <person name="Santos F.R."/>
            <person name="Vidigal T.H.D.A."/>
            <person name="Brescovit A.D."/>
            <person name="Santos A.J."/>
        </authorList>
    </citation>
    <scope>NUCLEOTIDE SEQUENCE</scope>
    <source>
        <tissue evidence="1">Shoot tissue taken approximately 20 cm above the soil surface</tissue>
    </source>
</reference>
<protein>
    <submittedName>
        <fullName evidence="1">Uncharacterized protein</fullName>
    </submittedName>
</protein>